<proteinExistence type="inferred from homology"/>
<evidence type="ECO:0000313" key="8">
    <source>
        <dbReference type="EMBL" id="GAA4193848.1"/>
    </source>
</evidence>
<comment type="subcellular location">
    <subcellularLocation>
        <location evidence="6">Cell membrane</location>
        <topology evidence="6">Multi-pass membrane protein</topology>
    </subcellularLocation>
    <subcellularLocation>
        <location evidence="1">Membrane</location>
    </subcellularLocation>
</comment>
<evidence type="ECO:0000313" key="9">
    <source>
        <dbReference type="Proteomes" id="UP001500213"/>
    </source>
</evidence>
<feature type="region of interest" description="Disordered" evidence="7">
    <location>
        <begin position="281"/>
        <end position="300"/>
    </location>
</feature>
<evidence type="ECO:0000256" key="6">
    <source>
        <dbReference type="RuleBase" id="RU363076"/>
    </source>
</evidence>
<evidence type="ECO:0000256" key="1">
    <source>
        <dbReference type="ARBA" id="ARBA00004370"/>
    </source>
</evidence>
<keyword evidence="5 6" id="KW-0472">Membrane</keyword>
<name>A0ABP8AZD8_9MICO</name>
<organism evidence="8 9">
    <name type="scientific">Gryllotalpicola kribbensis</name>
    <dbReference type="NCBI Taxonomy" id="993084"/>
    <lineage>
        <taxon>Bacteria</taxon>
        <taxon>Bacillati</taxon>
        <taxon>Actinomycetota</taxon>
        <taxon>Actinomycetes</taxon>
        <taxon>Micrococcales</taxon>
        <taxon>Microbacteriaceae</taxon>
        <taxon>Gryllotalpicola</taxon>
    </lineage>
</organism>
<keyword evidence="3 6" id="KW-0812">Transmembrane</keyword>
<dbReference type="PROSITE" id="PS50895">
    <property type="entry name" value="SURF1"/>
    <property type="match status" value="1"/>
</dbReference>
<feature type="compositionally biased region" description="Basic and acidic residues" evidence="7">
    <location>
        <begin position="388"/>
        <end position="397"/>
    </location>
</feature>
<dbReference type="PANTHER" id="PTHR23427:SF2">
    <property type="entry name" value="SURFEIT LOCUS PROTEIN 1"/>
    <property type="match status" value="1"/>
</dbReference>
<feature type="transmembrane region" description="Helical" evidence="6">
    <location>
        <begin position="249"/>
        <end position="269"/>
    </location>
</feature>
<evidence type="ECO:0000256" key="5">
    <source>
        <dbReference type="ARBA" id="ARBA00023136"/>
    </source>
</evidence>
<dbReference type="CDD" id="cd06662">
    <property type="entry name" value="SURF1"/>
    <property type="match status" value="1"/>
</dbReference>
<evidence type="ECO:0000256" key="3">
    <source>
        <dbReference type="ARBA" id="ARBA00022692"/>
    </source>
</evidence>
<accession>A0ABP8AZD8</accession>
<protein>
    <recommendedName>
        <fullName evidence="6">SURF1-like protein</fullName>
    </recommendedName>
</protein>
<dbReference type="PANTHER" id="PTHR23427">
    <property type="entry name" value="SURFEIT LOCUS PROTEIN"/>
    <property type="match status" value="1"/>
</dbReference>
<comment type="similarity">
    <text evidence="2 6">Belongs to the SURF1 family.</text>
</comment>
<feature type="region of interest" description="Disordered" evidence="7">
    <location>
        <begin position="339"/>
        <end position="397"/>
    </location>
</feature>
<dbReference type="InterPro" id="IPR002994">
    <property type="entry name" value="Surf1/Shy1"/>
</dbReference>
<dbReference type="Proteomes" id="UP001500213">
    <property type="component" value="Unassembled WGS sequence"/>
</dbReference>
<evidence type="ECO:0000256" key="4">
    <source>
        <dbReference type="ARBA" id="ARBA00022989"/>
    </source>
</evidence>
<sequence>MQRRSARAVDIRRPGALERKTAAVYDTTTEGMVGWEFTRTRRWIVYILAAVVFAIACVFLSHWQYDRGQQATRYNARVEQNFHAAPVSLDTVLPRLDAYDAHDQWKPVAVTGEYLTKDQLFVRTRPCGNGTGFEVLTPLKLSDGKIFIVDRGCIGPGSDPARPKSEPKPPSGTVSLVARIEPSEAVKGSTPAIRNQIESINLEQVRQRLGGGAVYTGAYGLLDTQTPASATALTKVVTGAPTVGTVIHWSYMIQWMLIAMIGFGGLWYAMRTEFRRLNADHPEERERARKRRQRAARKKFTDAEIEDELLDGYVPLSRWGIEGTVSVLPPAPRSFGAIGGASAAGAPGADASASSQQSPRRGPDVIVIQPSEPATGPAEPADSGDSTGPDRHPDRVD</sequence>
<evidence type="ECO:0000256" key="2">
    <source>
        <dbReference type="ARBA" id="ARBA00007165"/>
    </source>
</evidence>
<keyword evidence="6" id="KW-1003">Cell membrane</keyword>
<keyword evidence="9" id="KW-1185">Reference proteome</keyword>
<dbReference type="Pfam" id="PF02104">
    <property type="entry name" value="SURF1"/>
    <property type="match status" value="1"/>
</dbReference>
<dbReference type="EMBL" id="BAABBX010000016">
    <property type="protein sequence ID" value="GAA4193848.1"/>
    <property type="molecule type" value="Genomic_DNA"/>
</dbReference>
<keyword evidence="4 6" id="KW-1133">Transmembrane helix</keyword>
<evidence type="ECO:0000256" key="7">
    <source>
        <dbReference type="SAM" id="MobiDB-lite"/>
    </source>
</evidence>
<feature type="compositionally biased region" description="Basic residues" evidence="7">
    <location>
        <begin position="288"/>
        <end position="298"/>
    </location>
</feature>
<feature type="compositionally biased region" description="Low complexity" evidence="7">
    <location>
        <begin position="339"/>
        <end position="355"/>
    </location>
</feature>
<gene>
    <name evidence="8" type="ORF">GCM10022288_28290</name>
</gene>
<comment type="caution">
    <text evidence="8">The sequence shown here is derived from an EMBL/GenBank/DDBJ whole genome shotgun (WGS) entry which is preliminary data.</text>
</comment>
<reference evidence="9" key="1">
    <citation type="journal article" date="2019" name="Int. J. Syst. Evol. Microbiol.">
        <title>The Global Catalogue of Microorganisms (GCM) 10K type strain sequencing project: providing services to taxonomists for standard genome sequencing and annotation.</title>
        <authorList>
            <consortium name="The Broad Institute Genomics Platform"/>
            <consortium name="The Broad Institute Genome Sequencing Center for Infectious Disease"/>
            <person name="Wu L."/>
            <person name="Ma J."/>
        </authorList>
    </citation>
    <scope>NUCLEOTIDE SEQUENCE [LARGE SCALE GENOMIC DNA]</scope>
    <source>
        <strain evidence="9">JCM 17593</strain>
    </source>
</reference>
<feature type="transmembrane region" description="Helical" evidence="6">
    <location>
        <begin position="43"/>
        <end position="63"/>
    </location>
</feature>
<dbReference type="InterPro" id="IPR045214">
    <property type="entry name" value="Surf1/Surf4"/>
</dbReference>